<evidence type="ECO:0000313" key="7">
    <source>
        <dbReference type="Proteomes" id="UP001501195"/>
    </source>
</evidence>
<proteinExistence type="inferred from homology"/>
<gene>
    <name evidence="6" type="ORF">GCM10023225_13120</name>
</gene>
<protein>
    <recommendedName>
        <fullName evidence="8">Cysteine dioxygenase type I</fullName>
    </recommendedName>
</protein>
<dbReference type="EMBL" id="BAABIL010000172">
    <property type="protein sequence ID" value="GAA4973070.1"/>
    <property type="molecule type" value="Genomic_DNA"/>
</dbReference>
<dbReference type="PANTHER" id="PTHR12918">
    <property type="entry name" value="CYSTEINE DIOXYGENASE"/>
    <property type="match status" value="1"/>
</dbReference>
<name>A0ABP9HKX3_9ACTN</name>
<keyword evidence="2" id="KW-0479">Metal-binding</keyword>
<dbReference type="SUPFAM" id="SSF51182">
    <property type="entry name" value="RmlC-like cupins"/>
    <property type="match status" value="1"/>
</dbReference>
<dbReference type="Pfam" id="PF05995">
    <property type="entry name" value="CDO_I"/>
    <property type="match status" value="1"/>
</dbReference>
<reference evidence="7" key="1">
    <citation type="journal article" date="2019" name="Int. J. Syst. Evol. Microbiol.">
        <title>The Global Catalogue of Microorganisms (GCM) 10K type strain sequencing project: providing services to taxonomists for standard genome sequencing and annotation.</title>
        <authorList>
            <consortium name="The Broad Institute Genomics Platform"/>
            <consortium name="The Broad Institute Genome Sequencing Center for Infectious Disease"/>
            <person name="Wu L."/>
            <person name="Ma J."/>
        </authorList>
    </citation>
    <scope>NUCLEOTIDE SEQUENCE [LARGE SCALE GENOMIC DNA]</scope>
    <source>
        <strain evidence="7">JCM 18126</strain>
    </source>
</reference>
<keyword evidence="4" id="KW-0560">Oxidoreductase</keyword>
<sequence length="171" mass="18327">MTTQPLSPPVPAAALPASEATRTLAALVRGIAARPQLWRPAVRFGAAERWWTRLDAPAGVDVWLLTWLRSQGTDLHDHGGSAAAFTVVAGTLTESRATRDGALHAVPLTPAGGARTVEPDVVHDVRNDHDEPAVSIHAYAPRLQRMSFYAVTGTGLTRVRTVRTDEPEVDA</sequence>
<keyword evidence="5" id="KW-0408">Iron</keyword>
<keyword evidence="7" id="KW-1185">Reference proteome</keyword>
<comment type="caution">
    <text evidence="6">The sequence shown here is derived from an EMBL/GenBank/DDBJ whole genome shotgun (WGS) entry which is preliminary data.</text>
</comment>
<dbReference type="PANTHER" id="PTHR12918:SF1">
    <property type="entry name" value="CYSTEINE DIOXYGENASE TYPE 1"/>
    <property type="match status" value="1"/>
</dbReference>
<evidence type="ECO:0000313" key="6">
    <source>
        <dbReference type="EMBL" id="GAA4973070.1"/>
    </source>
</evidence>
<dbReference type="Proteomes" id="UP001501195">
    <property type="component" value="Unassembled WGS sequence"/>
</dbReference>
<keyword evidence="3" id="KW-0223">Dioxygenase</keyword>
<accession>A0ABP9HKX3</accession>
<evidence type="ECO:0000256" key="3">
    <source>
        <dbReference type="ARBA" id="ARBA00022964"/>
    </source>
</evidence>
<evidence type="ECO:0000256" key="1">
    <source>
        <dbReference type="ARBA" id="ARBA00006622"/>
    </source>
</evidence>
<evidence type="ECO:0000256" key="2">
    <source>
        <dbReference type="ARBA" id="ARBA00022723"/>
    </source>
</evidence>
<dbReference type="Gene3D" id="2.60.120.10">
    <property type="entry name" value="Jelly Rolls"/>
    <property type="match status" value="1"/>
</dbReference>
<dbReference type="InterPro" id="IPR010300">
    <property type="entry name" value="CDO_1"/>
</dbReference>
<organism evidence="6 7">
    <name type="scientific">Kineococcus glutinatus</name>
    <dbReference type="NCBI Taxonomy" id="1070872"/>
    <lineage>
        <taxon>Bacteria</taxon>
        <taxon>Bacillati</taxon>
        <taxon>Actinomycetota</taxon>
        <taxon>Actinomycetes</taxon>
        <taxon>Kineosporiales</taxon>
        <taxon>Kineosporiaceae</taxon>
        <taxon>Kineococcus</taxon>
    </lineage>
</organism>
<dbReference type="RefSeq" id="WP_345711616.1">
    <property type="nucleotide sequence ID" value="NZ_BAABIL010000172.1"/>
</dbReference>
<dbReference type="InterPro" id="IPR014710">
    <property type="entry name" value="RmlC-like_jellyroll"/>
</dbReference>
<evidence type="ECO:0008006" key="8">
    <source>
        <dbReference type="Google" id="ProtNLM"/>
    </source>
</evidence>
<dbReference type="CDD" id="cd10548">
    <property type="entry name" value="cupin_CDO"/>
    <property type="match status" value="1"/>
</dbReference>
<evidence type="ECO:0000256" key="4">
    <source>
        <dbReference type="ARBA" id="ARBA00023002"/>
    </source>
</evidence>
<evidence type="ECO:0000256" key="5">
    <source>
        <dbReference type="ARBA" id="ARBA00023004"/>
    </source>
</evidence>
<comment type="similarity">
    <text evidence="1">Belongs to the cysteine dioxygenase family.</text>
</comment>
<dbReference type="InterPro" id="IPR011051">
    <property type="entry name" value="RmlC_Cupin_sf"/>
</dbReference>